<proteinExistence type="predicted"/>
<dbReference type="EMBL" id="JACVHF010000021">
    <property type="protein sequence ID" value="MBC9785947.1"/>
    <property type="molecule type" value="Genomic_DNA"/>
</dbReference>
<evidence type="ECO:0000313" key="2">
    <source>
        <dbReference type="EMBL" id="MBC9785947.1"/>
    </source>
</evidence>
<dbReference type="RefSeq" id="WP_188041377.1">
    <property type="nucleotide sequence ID" value="NZ_JACVHF010000021.1"/>
</dbReference>
<protein>
    <submittedName>
        <fullName evidence="2">Uncharacterized protein</fullName>
    </submittedName>
</protein>
<dbReference type="InterPro" id="IPR045390">
    <property type="entry name" value="ABC-3C_MC3"/>
</dbReference>
<name>A0ABR7T765_HELCL</name>
<keyword evidence="1" id="KW-0472">Membrane</keyword>
<accession>A0ABR7T765</accession>
<feature type="transmembrane region" description="Helical" evidence="1">
    <location>
        <begin position="77"/>
        <end position="97"/>
    </location>
</feature>
<sequence>MLNKRSVVNNEFIGALSIYYVLIHLKEISVSKAMLILPFVAHKGTVDFLKNKNTIINSLEELMVKKPTFFSNYNQRYYSFLPITFNSIALLLEIKLVRLYKNKIIISKNVPMPSSSSNIGVRAYNIIQSSFKLAHVLRDEEINLYLQLRVQI</sequence>
<reference evidence="2 3" key="1">
    <citation type="submission" date="2020-07" db="EMBL/GenBank/DDBJ databases">
        <title>Draft whole-genome sequence of Heliobacterium chlorum DSM 3682, type strain.</title>
        <authorList>
            <person name="Kyndt J.A."/>
            <person name="Meyer T.E."/>
            <person name="Imhoff J.F."/>
        </authorList>
    </citation>
    <scope>NUCLEOTIDE SEQUENCE [LARGE SCALE GENOMIC DNA]</scope>
    <source>
        <strain evidence="2 3">DSM 3682</strain>
    </source>
</reference>
<organism evidence="2 3">
    <name type="scientific">Heliobacterium chlorum</name>
    <dbReference type="NCBI Taxonomy" id="2698"/>
    <lineage>
        <taxon>Bacteria</taxon>
        <taxon>Bacillati</taxon>
        <taxon>Bacillota</taxon>
        <taxon>Clostridia</taxon>
        <taxon>Eubacteriales</taxon>
        <taxon>Heliobacteriaceae</taxon>
        <taxon>Heliobacterium</taxon>
    </lineage>
</organism>
<evidence type="ECO:0000313" key="3">
    <source>
        <dbReference type="Proteomes" id="UP000617402"/>
    </source>
</evidence>
<dbReference type="Pfam" id="PF20131">
    <property type="entry name" value="MC3"/>
    <property type="match status" value="1"/>
</dbReference>
<keyword evidence="1" id="KW-0812">Transmembrane</keyword>
<gene>
    <name evidence="2" type="ORF">H1S01_15790</name>
</gene>
<keyword evidence="1" id="KW-1133">Transmembrane helix</keyword>
<keyword evidence="3" id="KW-1185">Reference proteome</keyword>
<feature type="transmembrane region" description="Helical" evidence="1">
    <location>
        <begin position="7"/>
        <end position="25"/>
    </location>
</feature>
<dbReference type="Proteomes" id="UP000617402">
    <property type="component" value="Unassembled WGS sequence"/>
</dbReference>
<evidence type="ECO:0000256" key="1">
    <source>
        <dbReference type="SAM" id="Phobius"/>
    </source>
</evidence>
<comment type="caution">
    <text evidence="2">The sequence shown here is derived from an EMBL/GenBank/DDBJ whole genome shotgun (WGS) entry which is preliminary data.</text>
</comment>